<dbReference type="PANTHER" id="PTHR46854">
    <property type="entry name" value="5'-ADENYLYLSULFATE REDUCTASE-LIKE 4-RELATED"/>
    <property type="match status" value="1"/>
</dbReference>
<keyword evidence="3" id="KW-0732">Signal</keyword>
<dbReference type="PROSITE" id="PS51352">
    <property type="entry name" value="THIOREDOXIN_2"/>
    <property type="match status" value="1"/>
</dbReference>
<dbReference type="CDD" id="cd02999">
    <property type="entry name" value="PDI_a_ERp44_like"/>
    <property type="match status" value="1"/>
</dbReference>
<dbReference type="InterPro" id="IPR036249">
    <property type="entry name" value="Thioredoxin-like_sf"/>
</dbReference>
<protein>
    <recommendedName>
        <fullName evidence="8">Thioredoxin domain-containing protein</fullName>
    </recommendedName>
</protein>
<accession>A0A4S4DKA9</accession>
<feature type="region of interest" description="Disordered" evidence="7">
    <location>
        <begin position="204"/>
        <end position="223"/>
    </location>
</feature>
<feature type="domain" description="Thioredoxin" evidence="8">
    <location>
        <begin position="56"/>
        <end position="176"/>
    </location>
</feature>
<keyword evidence="4" id="KW-1133">Transmembrane helix</keyword>
<evidence type="ECO:0000256" key="3">
    <source>
        <dbReference type="ARBA" id="ARBA00022729"/>
    </source>
</evidence>
<reference evidence="9 10" key="1">
    <citation type="journal article" date="2018" name="Proc. Natl. Acad. Sci. U.S.A.">
        <title>Draft genome sequence of Camellia sinensis var. sinensis provides insights into the evolution of the tea genome and tea quality.</title>
        <authorList>
            <person name="Wei C."/>
            <person name="Yang H."/>
            <person name="Wang S."/>
            <person name="Zhao J."/>
            <person name="Liu C."/>
            <person name="Gao L."/>
            <person name="Xia E."/>
            <person name="Lu Y."/>
            <person name="Tai Y."/>
            <person name="She G."/>
            <person name="Sun J."/>
            <person name="Cao H."/>
            <person name="Tong W."/>
            <person name="Gao Q."/>
            <person name="Li Y."/>
            <person name="Deng W."/>
            <person name="Jiang X."/>
            <person name="Wang W."/>
            <person name="Chen Q."/>
            <person name="Zhang S."/>
            <person name="Li H."/>
            <person name="Wu J."/>
            <person name="Wang P."/>
            <person name="Li P."/>
            <person name="Shi C."/>
            <person name="Zheng F."/>
            <person name="Jian J."/>
            <person name="Huang B."/>
            <person name="Shan D."/>
            <person name="Shi M."/>
            <person name="Fang C."/>
            <person name="Yue Y."/>
            <person name="Li F."/>
            <person name="Li D."/>
            <person name="Wei S."/>
            <person name="Han B."/>
            <person name="Jiang C."/>
            <person name="Yin Y."/>
            <person name="Xia T."/>
            <person name="Zhang Z."/>
            <person name="Bennetzen J.L."/>
            <person name="Zhao S."/>
            <person name="Wan X."/>
        </authorList>
    </citation>
    <scope>NUCLEOTIDE SEQUENCE [LARGE SCALE GENOMIC DNA]</scope>
    <source>
        <strain evidence="10">cv. Shuchazao</strain>
        <tissue evidence="9">Leaf</tissue>
    </source>
</reference>
<keyword evidence="2" id="KW-0812">Transmembrane</keyword>
<evidence type="ECO:0000256" key="2">
    <source>
        <dbReference type="ARBA" id="ARBA00022692"/>
    </source>
</evidence>
<keyword evidence="10" id="KW-1185">Reference proteome</keyword>
<evidence type="ECO:0000313" key="9">
    <source>
        <dbReference type="EMBL" id="THG03323.1"/>
    </source>
</evidence>
<feature type="compositionally biased region" description="Basic and acidic residues" evidence="7">
    <location>
        <begin position="210"/>
        <end position="219"/>
    </location>
</feature>
<sequence>MESMSSIGYLSHKVEPSVSGKSASPAVFFVVQGMGCPEGRLWKAWETPPHCMVVPPLLALFLMKLLLIKRDGDEVSLQRALHLVHKNNHDYVAVLFYASWCPFSGAFRPTFSILSTLYPSIPHFAIEESVIRPSTLSKYGVHGFPSLFLLNSTMRVCYHGSRTLGSLVSFYDDVTEISQAISNENKVTFLGIKTEPLNGTYLERIGQSSDDGKNNHPEQESCPFSWARSPENLLQQGTYLALATAFVLLRLLYFLLPTLSACTRLVWRLYIPNMKLKSLWEHPPAYLNQAIQLFNSLKEPRKRSNLQEGAMNAKAWASKSLASVSFGDANTSRVVPVS</sequence>
<organism evidence="9 10">
    <name type="scientific">Camellia sinensis var. sinensis</name>
    <name type="common">China tea</name>
    <dbReference type="NCBI Taxonomy" id="542762"/>
    <lineage>
        <taxon>Eukaryota</taxon>
        <taxon>Viridiplantae</taxon>
        <taxon>Streptophyta</taxon>
        <taxon>Embryophyta</taxon>
        <taxon>Tracheophyta</taxon>
        <taxon>Spermatophyta</taxon>
        <taxon>Magnoliopsida</taxon>
        <taxon>eudicotyledons</taxon>
        <taxon>Gunneridae</taxon>
        <taxon>Pentapetalae</taxon>
        <taxon>asterids</taxon>
        <taxon>Ericales</taxon>
        <taxon>Theaceae</taxon>
        <taxon>Camellia</taxon>
    </lineage>
</organism>
<evidence type="ECO:0000256" key="5">
    <source>
        <dbReference type="ARBA" id="ARBA00023136"/>
    </source>
</evidence>
<evidence type="ECO:0000256" key="6">
    <source>
        <dbReference type="ARBA" id="ARBA00023180"/>
    </source>
</evidence>
<evidence type="ECO:0000256" key="7">
    <source>
        <dbReference type="SAM" id="MobiDB-lite"/>
    </source>
</evidence>
<comment type="caution">
    <text evidence="9">The sequence shown here is derived from an EMBL/GenBank/DDBJ whole genome shotgun (WGS) entry which is preliminary data.</text>
</comment>
<dbReference type="Gene3D" id="3.40.30.10">
    <property type="entry name" value="Glutaredoxin"/>
    <property type="match status" value="1"/>
</dbReference>
<dbReference type="SUPFAM" id="SSF52833">
    <property type="entry name" value="Thioredoxin-like"/>
    <property type="match status" value="1"/>
</dbReference>
<proteinExistence type="predicted"/>
<evidence type="ECO:0000313" key="10">
    <source>
        <dbReference type="Proteomes" id="UP000306102"/>
    </source>
</evidence>
<dbReference type="AlphaFoldDB" id="A0A4S4DKA9"/>
<keyword evidence="5" id="KW-0472">Membrane</keyword>
<dbReference type="EMBL" id="SDRB02010988">
    <property type="protein sequence ID" value="THG03323.1"/>
    <property type="molecule type" value="Genomic_DNA"/>
</dbReference>
<gene>
    <name evidence="9" type="ORF">TEA_011334</name>
</gene>
<dbReference type="Proteomes" id="UP000306102">
    <property type="component" value="Unassembled WGS sequence"/>
</dbReference>
<name>A0A4S4DKA9_CAMSN</name>
<comment type="subcellular location">
    <subcellularLocation>
        <location evidence="1">Membrane</location>
        <topology evidence="1">Single-pass membrane protein</topology>
    </subcellularLocation>
</comment>
<dbReference type="InterPro" id="IPR013766">
    <property type="entry name" value="Thioredoxin_domain"/>
</dbReference>
<dbReference type="GO" id="GO:0016020">
    <property type="term" value="C:membrane"/>
    <property type="evidence" value="ECO:0007669"/>
    <property type="project" value="UniProtKB-SubCell"/>
</dbReference>
<evidence type="ECO:0000256" key="4">
    <source>
        <dbReference type="ARBA" id="ARBA00022989"/>
    </source>
</evidence>
<evidence type="ECO:0000256" key="1">
    <source>
        <dbReference type="ARBA" id="ARBA00004167"/>
    </source>
</evidence>
<evidence type="ECO:0000259" key="8">
    <source>
        <dbReference type="PROSITE" id="PS51352"/>
    </source>
</evidence>
<dbReference type="Pfam" id="PF00085">
    <property type="entry name" value="Thioredoxin"/>
    <property type="match status" value="1"/>
</dbReference>
<keyword evidence="6" id="KW-0325">Glycoprotein</keyword>
<dbReference type="PANTHER" id="PTHR46854:SF1">
    <property type="entry name" value="5'-ADENYLYLSULFATE REDUCTASE-LIKE 4-RELATED"/>
    <property type="match status" value="1"/>
</dbReference>
<dbReference type="InterPro" id="IPR044606">
    <property type="entry name" value="APRL4/6"/>
</dbReference>